<dbReference type="PROSITE" id="PS50109">
    <property type="entry name" value="HIS_KIN"/>
    <property type="match status" value="1"/>
</dbReference>
<dbReference type="PANTHER" id="PTHR45339">
    <property type="entry name" value="HYBRID SIGNAL TRANSDUCTION HISTIDINE KINASE J"/>
    <property type="match status" value="1"/>
</dbReference>
<evidence type="ECO:0000256" key="4">
    <source>
        <dbReference type="ARBA" id="ARBA00022692"/>
    </source>
</evidence>
<feature type="modified residue" description="4-aspartylphosphate" evidence="8">
    <location>
        <position position="1117"/>
    </location>
</feature>
<dbReference type="GO" id="GO:0000155">
    <property type="term" value="F:phosphorelay sensor kinase activity"/>
    <property type="evidence" value="ECO:0007669"/>
    <property type="project" value="InterPro"/>
</dbReference>
<organism evidence="14">
    <name type="scientific">Ostreococcus tauri</name>
    <name type="common">Marine green alga</name>
    <dbReference type="NCBI Taxonomy" id="70448"/>
    <lineage>
        <taxon>Eukaryota</taxon>
        <taxon>Viridiplantae</taxon>
        <taxon>Chlorophyta</taxon>
        <taxon>Mamiellophyceae</taxon>
        <taxon>Mamiellales</taxon>
        <taxon>Bathycoccaceae</taxon>
        <taxon>Ostreococcus</taxon>
    </lineage>
</organism>
<keyword evidence="4 11" id="KW-0812">Transmembrane</keyword>
<feature type="domain" description="Response regulatory" evidence="13">
    <location>
        <begin position="1062"/>
        <end position="1189"/>
    </location>
</feature>
<feature type="transmembrane region" description="Helical" evidence="11">
    <location>
        <begin position="438"/>
        <end position="454"/>
    </location>
</feature>
<dbReference type="GO" id="GO:0016020">
    <property type="term" value="C:membrane"/>
    <property type="evidence" value="ECO:0007669"/>
    <property type="project" value="UniProtKB-SubCell"/>
</dbReference>
<dbReference type="SMART" id="SM00028">
    <property type="entry name" value="TPR"/>
    <property type="match status" value="3"/>
</dbReference>
<dbReference type="Pfam" id="PF00512">
    <property type="entry name" value="HisKA"/>
    <property type="match status" value="1"/>
</dbReference>
<protein>
    <submittedName>
        <fullName evidence="14">Uncharacterized protein</fullName>
    </submittedName>
</protein>
<keyword evidence="7 11" id="KW-0472">Membrane</keyword>
<dbReference type="InterPro" id="IPR003594">
    <property type="entry name" value="HATPase_dom"/>
</dbReference>
<dbReference type="InterPro" id="IPR036890">
    <property type="entry name" value="HATPase_C_sf"/>
</dbReference>
<feature type="region of interest" description="Disordered" evidence="10">
    <location>
        <begin position="84"/>
        <end position="112"/>
    </location>
</feature>
<sequence>MGRMGARDGTLTKGARTQVPALVMRSVENARVAIDDGKLDTAIKAMKSTDALCSRVVAPPTVHGLCLRVLADAYVSKKAAEGAGGLAGGAMTEGDGSGGGEAQSSGEGDDGVNEDYAELAKEALKRGIDMCKVHEGKAGMNAYMRHDLLGRLGDLYAALGEIYREEGNHKEAIRALRHGLARFEKNNQNDFTAATYNRVAYCYMEQNVWDAALDTLQSAERAATGNDAESILLSTTHAYRAQCYRALDQIQPAREAFEKALTFAMACGNEPVVREAEEFLAETQAHSAAQTRATAMAVDARSWRGFARGKVNGMGVRLSALLVLFLSFVVVTEWVRDREGERFSAFTPRLIRQQRAVDARTGERLMVSGDVNANASATGPDPFEDLRTYVDHGVVRLEAEVCGSTSLMALTVFAVCASIGLNDIMWTPSRSRRSVSSTVLYITIVACYTHYLMVQGSDLLKQGVEGTYYSLLRYLEWMMTTPVLLILVFQLHALCVGDERAPYRTDMWCACIADEIMLITGWLTNELSGKVHGVCLTISMLCFTYVISRCVGLFRELLTSNLVAGDRMRFIILACAKTICWTSFPIVYMAKEMEFIDTSAEHEWFLSCDVLTKAVYCLLLSAGSIRVLDVTRDEELADIERLTKMQREFFFNITHELRMPLNSVIGFNTLAVESGELTDVTNGFIKNSLTSAEALLGLINQVLDYAKFNRKGVEVSGGHGLELSNDNFTLEELIDQTLSICQRADYTGNLFVRIDPSLFPMTYICDFFRLRQCLVNLVNNALKFSNHLDRPGCVMIDVRGYLDESEAHLTFSVEDNGVGIPEERQSAVFVPFSQQSDYSALRVQGTGLGLTITKTIIELMGGTIHFTSKEDVGTKFNISLPMGYKSADKMRIAPKNLMALIGLRPGLQMRTLRNILACYQLNVRDMIEVGLVGQDREQVEHYIMHGHTSNKHVVLCIEEEQYFQNEDWLKSIKPEPKIMIISKSSRMKDLPHVANVRSIMKPVAMMPTIEALEYFSREGEGECFVDETESQGVGSIMKSESDTAASKSATDLDGDVDISSMRVLLVEDNRMNQQVAIQSMKKCRVTVDVADNGLIATQMIEDTIHGVIAPYDVIFMDVMMPVMDGNEATRKIRQMEKEAPETYKRNLIIALSANVGPEHTIAVTEAGCDGSLGKPFYPSTLRQLLYSIFMDEYEGFAAQETFFARPG</sequence>
<dbReference type="InterPro" id="IPR003661">
    <property type="entry name" value="HisK_dim/P_dom"/>
</dbReference>
<comment type="similarity">
    <text evidence="2">Belongs to the archaeal/bacterial/fungal opsin family.</text>
</comment>
<evidence type="ECO:0000256" key="2">
    <source>
        <dbReference type="ARBA" id="ARBA00008130"/>
    </source>
</evidence>
<comment type="subcellular location">
    <subcellularLocation>
        <location evidence="1">Membrane</location>
        <topology evidence="1">Multi-pass membrane protein</topology>
    </subcellularLocation>
</comment>
<dbReference type="Gene3D" id="3.30.565.10">
    <property type="entry name" value="Histidine kinase-like ATPase, C-terminal domain"/>
    <property type="match status" value="1"/>
</dbReference>
<dbReference type="Gene3D" id="1.10.287.130">
    <property type="match status" value="1"/>
</dbReference>
<dbReference type="InterPro" id="IPR001425">
    <property type="entry name" value="Arc/bac/fun_rhodopsins"/>
</dbReference>
<dbReference type="PANTHER" id="PTHR45339:SF1">
    <property type="entry name" value="HYBRID SIGNAL TRANSDUCTION HISTIDINE KINASE J"/>
    <property type="match status" value="1"/>
</dbReference>
<accession>A0A1Y5I757</accession>
<dbReference type="InterPro" id="IPR011990">
    <property type="entry name" value="TPR-like_helical_dom_sf"/>
</dbReference>
<feature type="repeat" description="TPR" evidence="9">
    <location>
        <begin position="153"/>
        <end position="186"/>
    </location>
</feature>
<dbReference type="PROSITE" id="PS50005">
    <property type="entry name" value="TPR"/>
    <property type="match status" value="1"/>
</dbReference>
<evidence type="ECO:0000256" key="7">
    <source>
        <dbReference type="ARBA" id="ARBA00023136"/>
    </source>
</evidence>
<dbReference type="InterPro" id="IPR036097">
    <property type="entry name" value="HisK_dim/P_sf"/>
</dbReference>
<evidence type="ECO:0000256" key="1">
    <source>
        <dbReference type="ARBA" id="ARBA00004141"/>
    </source>
</evidence>
<dbReference type="InterPro" id="IPR019734">
    <property type="entry name" value="TPR_rpt"/>
</dbReference>
<evidence type="ECO:0000256" key="6">
    <source>
        <dbReference type="ARBA" id="ARBA00023012"/>
    </source>
</evidence>
<dbReference type="InterPro" id="IPR011006">
    <property type="entry name" value="CheY-like_superfamily"/>
</dbReference>
<feature type="domain" description="Histidine kinase" evidence="12">
    <location>
        <begin position="652"/>
        <end position="884"/>
    </location>
</feature>
<dbReference type="Gene3D" id="1.20.1070.10">
    <property type="entry name" value="Rhodopsin 7-helix transmembrane proteins"/>
    <property type="match status" value="1"/>
</dbReference>
<dbReference type="InterPro" id="IPR004358">
    <property type="entry name" value="Sig_transdc_His_kin-like_C"/>
</dbReference>
<dbReference type="CDD" id="cd16922">
    <property type="entry name" value="HATPase_EvgS-ArcB-TorS-like"/>
    <property type="match status" value="1"/>
</dbReference>
<evidence type="ECO:0000256" key="9">
    <source>
        <dbReference type="PROSITE-ProRule" id="PRU00339"/>
    </source>
</evidence>
<evidence type="ECO:0000256" key="3">
    <source>
        <dbReference type="ARBA" id="ARBA00022553"/>
    </source>
</evidence>
<dbReference type="EMBL" id="KZ155790">
    <property type="protein sequence ID" value="OUS45390.1"/>
    <property type="molecule type" value="Genomic_DNA"/>
</dbReference>
<dbReference type="SUPFAM" id="SSF48452">
    <property type="entry name" value="TPR-like"/>
    <property type="match status" value="1"/>
</dbReference>
<dbReference type="eggNOG" id="KOG0519">
    <property type="taxonomic scope" value="Eukaryota"/>
</dbReference>
<feature type="region of interest" description="Disordered" evidence="10">
    <location>
        <begin position="1029"/>
        <end position="1050"/>
    </location>
</feature>
<feature type="transmembrane region" description="Helical" evidence="11">
    <location>
        <begin position="474"/>
        <end position="495"/>
    </location>
</feature>
<keyword evidence="3 8" id="KW-0597">Phosphoprotein</keyword>
<dbReference type="SUPFAM" id="SSF81321">
    <property type="entry name" value="Family A G protein-coupled receptor-like"/>
    <property type="match status" value="1"/>
</dbReference>
<dbReference type="Gene3D" id="1.25.40.10">
    <property type="entry name" value="Tetratricopeptide repeat domain"/>
    <property type="match status" value="1"/>
</dbReference>
<dbReference type="InterPro" id="IPR005467">
    <property type="entry name" value="His_kinase_dom"/>
</dbReference>
<evidence type="ECO:0000259" key="12">
    <source>
        <dbReference type="PROSITE" id="PS50109"/>
    </source>
</evidence>
<name>A0A1Y5I757_OSTTA</name>
<dbReference type="Gene3D" id="3.40.50.2300">
    <property type="match status" value="1"/>
</dbReference>
<keyword evidence="6" id="KW-0902">Two-component regulatory system</keyword>
<dbReference type="Pfam" id="PF01036">
    <property type="entry name" value="Bac_rhodopsin"/>
    <property type="match status" value="1"/>
</dbReference>
<dbReference type="Pfam" id="PF02518">
    <property type="entry name" value="HATPase_c"/>
    <property type="match status" value="1"/>
</dbReference>
<dbReference type="PROSITE" id="PS50110">
    <property type="entry name" value="RESPONSE_REGULATORY"/>
    <property type="match status" value="1"/>
</dbReference>
<dbReference type="Proteomes" id="UP000195557">
    <property type="component" value="Unassembled WGS sequence"/>
</dbReference>
<dbReference type="SUPFAM" id="SSF47384">
    <property type="entry name" value="Homodimeric domain of signal transducing histidine kinase"/>
    <property type="match status" value="1"/>
</dbReference>
<dbReference type="InterPro" id="IPR001789">
    <property type="entry name" value="Sig_transdc_resp-reg_receiver"/>
</dbReference>
<dbReference type="AlphaFoldDB" id="A0A1Y5I757"/>
<keyword evidence="9" id="KW-0802">TPR repeat</keyword>
<gene>
    <name evidence="14" type="ORF">BE221DRAFT_199419</name>
</gene>
<dbReference type="SMART" id="SM01021">
    <property type="entry name" value="Bac_rhodopsin"/>
    <property type="match status" value="1"/>
</dbReference>
<dbReference type="SMART" id="SM00448">
    <property type="entry name" value="REC"/>
    <property type="match status" value="1"/>
</dbReference>
<dbReference type="CDD" id="cd17546">
    <property type="entry name" value="REC_hyHK_CKI1_RcsC-like"/>
    <property type="match status" value="1"/>
</dbReference>
<dbReference type="Pfam" id="PF00072">
    <property type="entry name" value="Response_reg"/>
    <property type="match status" value="1"/>
</dbReference>
<evidence type="ECO:0000256" key="11">
    <source>
        <dbReference type="SAM" id="Phobius"/>
    </source>
</evidence>
<evidence type="ECO:0000256" key="8">
    <source>
        <dbReference type="PROSITE-ProRule" id="PRU00169"/>
    </source>
</evidence>
<evidence type="ECO:0000313" key="14">
    <source>
        <dbReference type="EMBL" id="OUS45390.1"/>
    </source>
</evidence>
<keyword evidence="5 11" id="KW-1133">Transmembrane helix</keyword>
<evidence type="ECO:0000256" key="5">
    <source>
        <dbReference type="ARBA" id="ARBA00022989"/>
    </source>
</evidence>
<feature type="transmembrane region" description="Helical" evidence="11">
    <location>
        <begin position="314"/>
        <end position="335"/>
    </location>
</feature>
<dbReference type="SMART" id="SM00387">
    <property type="entry name" value="HATPase_c"/>
    <property type="match status" value="1"/>
</dbReference>
<dbReference type="SMART" id="SM00388">
    <property type="entry name" value="HisKA"/>
    <property type="match status" value="1"/>
</dbReference>
<dbReference type="SUPFAM" id="SSF55874">
    <property type="entry name" value="ATPase domain of HSP90 chaperone/DNA topoisomerase II/histidine kinase"/>
    <property type="match status" value="1"/>
</dbReference>
<dbReference type="CDD" id="cd00082">
    <property type="entry name" value="HisKA"/>
    <property type="match status" value="1"/>
</dbReference>
<dbReference type="PRINTS" id="PR00344">
    <property type="entry name" value="BCTRLSENSOR"/>
</dbReference>
<evidence type="ECO:0000256" key="10">
    <source>
        <dbReference type="SAM" id="MobiDB-lite"/>
    </source>
</evidence>
<proteinExistence type="inferred from homology"/>
<reference evidence="14" key="1">
    <citation type="submission" date="2017-04" db="EMBL/GenBank/DDBJ databases">
        <title>Population genomics of picophytoplankton unveils novel chromosome hypervariability.</title>
        <authorList>
            <consortium name="DOE Joint Genome Institute"/>
            <person name="Blanc-Mathieu R."/>
            <person name="Krasovec M."/>
            <person name="Hebrard M."/>
            <person name="Yau S."/>
            <person name="Desgranges E."/>
            <person name="Martin J."/>
            <person name="Schackwitz W."/>
            <person name="Kuo A."/>
            <person name="Salin G."/>
            <person name="Donnadieu C."/>
            <person name="Desdevises Y."/>
            <person name="Sanchez-Ferandin S."/>
            <person name="Moreau H."/>
            <person name="Rivals E."/>
            <person name="Grigoriev I.V."/>
            <person name="Grimsley N."/>
            <person name="Eyre-Walker A."/>
            <person name="Piganeau G."/>
        </authorList>
    </citation>
    <scope>NUCLEOTIDE SEQUENCE [LARGE SCALE GENOMIC DNA]</scope>
    <source>
        <strain evidence="14">RCC 1115</strain>
    </source>
</reference>
<feature type="transmembrane region" description="Helical" evidence="11">
    <location>
        <begin position="570"/>
        <end position="590"/>
    </location>
</feature>
<dbReference type="SUPFAM" id="SSF52172">
    <property type="entry name" value="CheY-like"/>
    <property type="match status" value="1"/>
</dbReference>
<evidence type="ECO:0000259" key="13">
    <source>
        <dbReference type="PROSITE" id="PS50110"/>
    </source>
</evidence>